<dbReference type="AlphaFoldDB" id="A0A6A4GGE2"/>
<gene>
    <name evidence="1" type="ORF">BT96DRAFT_644709</name>
</gene>
<protein>
    <submittedName>
        <fullName evidence="1">Uncharacterized protein</fullName>
    </submittedName>
</protein>
<reference evidence="1" key="1">
    <citation type="journal article" date="2019" name="Environ. Microbiol.">
        <title>Fungal ecological strategies reflected in gene transcription - a case study of two litter decomposers.</title>
        <authorList>
            <person name="Barbi F."/>
            <person name="Kohler A."/>
            <person name="Barry K."/>
            <person name="Baskaran P."/>
            <person name="Daum C."/>
            <person name="Fauchery L."/>
            <person name="Ihrmark K."/>
            <person name="Kuo A."/>
            <person name="LaButti K."/>
            <person name="Lipzen A."/>
            <person name="Morin E."/>
            <person name="Grigoriev I.V."/>
            <person name="Henrissat B."/>
            <person name="Lindahl B."/>
            <person name="Martin F."/>
        </authorList>
    </citation>
    <scope>NUCLEOTIDE SEQUENCE</scope>
    <source>
        <strain evidence="1">JB14</strain>
    </source>
</reference>
<accession>A0A6A4GGE2</accession>
<sequence length="232" mass="25573">MTASPSTGIPAIKSLLVDLSTSLYIQAWDDDPTEIGGSLESSANIPIYVNTSTPGWLKVEFDWEHGRMDLFDNVAVAIFSPLPLLQLRNLHIDTSYHVHESSTYYPGCAKIFGSLPQITTLTIDGASGHENFFGACTNIQDIPAASDGVSSGTGHPTPNRAQGATLLHSLLDYLMQREKLQYPIRELYLEDCIHLTSEEVEELEEVVGVQWDKVERGYGDEDMSSSESRCYA</sequence>
<dbReference type="Proteomes" id="UP000799118">
    <property type="component" value="Unassembled WGS sequence"/>
</dbReference>
<dbReference type="OrthoDB" id="3219531at2759"/>
<proteinExistence type="predicted"/>
<organism evidence="1 2">
    <name type="scientific">Gymnopus androsaceus JB14</name>
    <dbReference type="NCBI Taxonomy" id="1447944"/>
    <lineage>
        <taxon>Eukaryota</taxon>
        <taxon>Fungi</taxon>
        <taxon>Dikarya</taxon>
        <taxon>Basidiomycota</taxon>
        <taxon>Agaricomycotina</taxon>
        <taxon>Agaricomycetes</taxon>
        <taxon>Agaricomycetidae</taxon>
        <taxon>Agaricales</taxon>
        <taxon>Marasmiineae</taxon>
        <taxon>Omphalotaceae</taxon>
        <taxon>Gymnopus</taxon>
    </lineage>
</organism>
<evidence type="ECO:0000313" key="1">
    <source>
        <dbReference type="EMBL" id="KAE9384561.1"/>
    </source>
</evidence>
<dbReference type="EMBL" id="ML770121">
    <property type="protein sequence ID" value="KAE9384561.1"/>
    <property type="molecule type" value="Genomic_DNA"/>
</dbReference>
<evidence type="ECO:0000313" key="2">
    <source>
        <dbReference type="Proteomes" id="UP000799118"/>
    </source>
</evidence>
<name>A0A6A4GGE2_9AGAR</name>
<keyword evidence="2" id="KW-1185">Reference proteome</keyword>